<dbReference type="STRING" id="742727.HMPREF9447_02144"/>
<evidence type="ECO:0000313" key="2">
    <source>
        <dbReference type="Proteomes" id="UP000009872"/>
    </source>
</evidence>
<keyword evidence="2" id="KW-1185">Reference proteome</keyword>
<dbReference type="HOGENOM" id="CLU_3395146_0_0_10"/>
<dbReference type="Proteomes" id="UP000009872">
    <property type="component" value="Unassembled WGS sequence"/>
</dbReference>
<gene>
    <name evidence="1" type="ORF">HMPREF9447_02144</name>
</gene>
<evidence type="ECO:0000313" key="1">
    <source>
        <dbReference type="EMBL" id="EKU90726.1"/>
    </source>
</evidence>
<comment type="caution">
    <text evidence="1">The sequence shown here is derived from an EMBL/GenBank/DDBJ whole genome shotgun (WGS) entry which is preliminary data.</text>
</comment>
<name>K9E4N9_9BACE</name>
<sequence>MGRREMQRPFYFKNKEVGWLLRQEFISLPCS</sequence>
<dbReference type="EMBL" id="ADLF01000009">
    <property type="protein sequence ID" value="EKU90726.1"/>
    <property type="molecule type" value="Genomic_DNA"/>
</dbReference>
<proteinExistence type="predicted"/>
<organism evidence="1 2">
    <name type="scientific">Bacteroides oleiciplenus YIT 12058</name>
    <dbReference type="NCBI Taxonomy" id="742727"/>
    <lineage>
        <taxon>Bacteria</taxon>
        <taxon>Pseudomonadati</taxon>
        <taxon>Bacteroidota</taxon>
        <taxon>Bacteroidia</taxon>
        <taxon>Bacteroidales</taxon>
        <taxon>Bacteroidaceae</taxon>
        <taxon>Bacteroides</taxon>
    </lineage>
</organism>
<protein>
    <submittedName>
        <fullName evidence="1">Uncharacterized protein</fullName>
    </submittedName>
</protein>
<accession>K9E4N9</accession>
<dbReference type="AlphaFoldDB" id="K9E4N9"/>
<reference evidence="1 2" key="1">
    <citation type="submission" date="2012-09" db="EMBL/GenBank/DDBJ databases">
        <title>The Genome Sequence of Bacteroides oleiciplenus YIT 12058.</title>
        <authorList>
            <consortium name="The Broad Institute Genome Sequencing Platform"/>
            <person name="Earl A."/>
            <person name="Ward D."/>
            <person name="Feldgarden M."/>
            <person name="Gevers D."/>
            <person name="Morotomi M."/>
            <person name="Walker B."/>
            <person name="Young S.K."/>
            <person name="Zeng Q."/>
            <person name="Gargeya S."/>
            <person name="Fitzgerald M."/>
            <person name="Haas B."/>
            <person name="Abouelleil A."/>
            <person name="Alvarado L."/>
            <person name="Arachchi H.M."/>
            <person name="Berlin A.M."/>
            <person name="Chapman S.B."/>
            <person name="Goldberg J."/>
            <person name="Griggs A."/>
            <person name="Gujja S."/>
            <person name="Hansen M."/>
            <person name="Howarth C."/>
            <person name="Imamovic A."/>
            <person name="Larimer J."/>
            <person name="McCowen C."/>
            <person name="Montmayeur A."/>
            <person name="Murphy C."/>
            <person name="Neiman D."/>
            <person name="Pearson M."/>
            <person name="Priest M."/>
            <person name="Roberts A."/>
            <person name="Saif S."/>
            <person name="Shea T."/>
            <person name="Sisk P."/>
            <person name="Sykes S."/>
            <person name="Wortman J."/>
            <person name="Nusbaum C."/>
            <person name="Birren B."/>
        </authorList>
    </citation>
    <scope>NUCLEOTIDE SEQUENCE [LARGE SCALE GENOMIC DNA]</scope>
    <source>
        <strain evidence="1 2">YIT 12058</strain>
    </source>
</reference>